<reference evidence="2" key="2">
    <citation type="submission" date="2015-06" db="UniProtKB">
        <authorList>
            <consortium name="EnsemblPlants"/>
        </authorList>
    </citation>
    <scope>IDENTIFICATION</scope>
</reference>
<feature type="region of interest" description="Disordered" evidence="1">
    <location>
        <begin position="19"/>
        <end position="42"/>
    </location>
</feature>
<reference evidence="3" key="1">
    <citation type="submission" date="2013-06" db="EMBL/GenBank/DDBJ databases">
        <authorList>
            <person name="Zhao Q."/>
        </authorList>
    </citation>
    <scope>NUCLEOTIDE SEQUENCE</scope>
    <source>
        <strain evidence="3">cv. W1943</strain>
    </source>
</reference>
<name>A0A0E0QGI7_ORYRU</name>
<dbReference type="HOGENOM" id="CLU_2350438_0_0_1"/>
<dbReference type="EnsemblPlants" id="ORUFI08G09450.1">
    <property type="protein sequence ID" value="ORUFI08G09450.1"/>
    <property type="gene ID" value="ORUFI08G09450"/>
</dbReference>
<proteinExistence type="predicted"/>
<accession>A0A0E0QGI7</accession>
<sequence length="97" mass="10811">MTMKGLIHQKRNQAFLSINGDRLREERTTTYSPPDLWRPPTATKTLRRCRGTGLQGWQRRKPKGQRAPWVTGCGVVFGPSPRPPCTSASSSLTCKGT</sequence>
<evidence type="ECO:0000256" key="1">
    <source>
        <dbReference type="SAM" id="MobiDB-lite"/>
    </source>
</evidence>
<dbReference type="Gramene" id="ORUFI08G09450.1">
    <property type="protein sequence ID" value="ORUFI08G09450.1"/>
    <property type="gene ID" value="ORUFI08G09450"/>
</dbReference>
<evidence type="ECO:0000313" key="3">
    <source>
        <dbReference type="Proteomes" id="UP000008022"/>
    </source>
</evidence>
<dbReference type="AlphaFoldDB" id="A0A0E0QGI7"/>
<keyword evidence="3" id="KW-1185">Reference proteome</keyword>
<protein>
    <submittedName>
        <fullName evidence="2">Uncharacterized protein</fullName>
    </submittedName>
</protein>
<evidence type="ECO:0000313" key="2">
    <source>
        <dbReference type="EnsemblPlants" id="ORUFI08G09450.1"/>
    </source>
</evidence>
<organism evidence="2 3">
    <name type="scientific">Oryza rufipogon</name>
    <name type="common">Brownbeard rice</name>
    <name type="synonym">Asian wild rice</name>
    <dbReference type="NCBI Taxonomy" id="4529"/>
    <lineage>
        <taxon>Eukaryota</taxon>
        <taxon>Viridiplantae</taxon>
        <taxon>Streptophyta</taxon>
        <taxon>Embryophyta</taxon>
        <taxon>Tracheophyta</taxon>
        <taxon>Spermatophyta</taxon>
        <taxon>Magnoliopsida</taxon>
        <taxon>Liliopsida</taxon>
        <taxon>Poales</taxon>
        <taxon>Poaceae</taxon>
        <taxon>BOP clade</taxon>
        <taxon>Oryzoideae</taxon>
        <taxon>Oryzeae</taxon>
        <taxon>Oryzinae</taxon>
        <taxon>Oryza</taxon>
    </lineage>
</organism>
<dbReference type="Proteomes" id="UP000008022">
    <property type="component" value="Unassembled WGS sequence"/>
</dbReference>